<organism evidence="2 3">
    <name type="scientific">Rohdeia mirabilis</name>
    <dbReference type="NCBI Taxonomy" id="2528008"/>
    <lineage>
        <taxon>Bacteria</taxon>
        <taxon>Pseudomonadati</taxon>
        <taxon>Planctomycetota</taxon>
        <taxon>Planctomycetia</taxon>
        <taxon>Planctomycetia incertae sedis</taxon>
        <taxon>Rohdeia</taxon>
    </lineage>
</organism>
<proteinExistence type="predicted"/>
<evidence type="ECO:0000313" key="2">
    <source>
        <dbReference type="EMBL" id="QDU84636.1"/>
    </source>
</evidence>
<evidence type="ECO:0000256" key="1">
    <source>
        <dbReference type="SAM" id="SignalP"/>
    </source>
</evidence>
<feature type="signal peptide" evidence="1">
    <location>
        <begin position="1"/>
        <end position="18"/>
    </location>
</feature>
<dbReference type="EMBL" id="CP036290">
    <property type="protein sequence ID" value="QDU84636.1"/>
    <property type="molecule type" value="Genomic_DNA"/>
</dbReference>
<evidence type="ECO:0000313" key="3">
    <source>
        <dbReference type="Proteomes" id="UP000319342"/>
    </source>
</evidence>
<name>A0A518CZH7_9BACT</name>
<evidence type="ECO:0008006" key="4">
    <source>
        <dbReference type="Google" id="ProtNLM"/>
    </source>
</evidence>
<keyword evidence="1" id="KW-0732">Signal</keyword>
<dbReference type="Proteomes" id="UP000319342">
    <property type="component" value="Chromosome"/>
</dbReference>
<sequence length="728" mass="75394" precursor="true">MLVVAACSALLAGGAALAPTTPSAVVQIEGSLGNATRVPVDETATRALAAADEILAAVRESDGDTRPIGAFFDALLAAVGPGPHVAASAERRPVPAAAPPGTALEPDRIFEDPACAFARRIAWLDADERSAWRAHTRALGERALARAGADPVRLAGIERHLPGTEFALVATLRLVDLETASGRAARASGWLRRAGEGLVLLEDDAQLAAPFAAAIERRAAALDALIAAARSSPARRPSDAASTWNAVESTGAVLITDSLGPSSRAAGLDPGVGLFNGLVALDDGRWCVQSAGRVHLVDVDVPRVVGRFEPALLLEPTIGSPPFPYPTSEAPGWHLVPATDGRDLLLVEGRSRGRASGSNALLRVAPPPRERAVTGTTPEEALLARAVWARSAGGHARVDGTVVPLEELAGVEFQPGPLVLGGDTCVVSRRRGVGEVEAGIDVLEWRTGDVRAQRVLAVGRELEPEDARPGAAVGRSANSPLSADGTRVLLSTNLGLVALVDSLDGRLIWALRTQRRAYDSDARGRGWTGIRAVHDGSHWYCAPADSDHLYTLPQGPWIAELVGPALGARASGGSGVALIAPPLERGDALFLGAVLARGTGPVGGSEARLVAAVRAGPRQSLALVDPARAETRPGVYLPLGEALCEGIAGLAGGRRILAAGERHLYLFDGSRELFLLHQDAFEDPRAPRPRGRTPALGGSVHVVGDRIGVLSADALLLFGPTGAGEGPR</sequence>
<protein>
    <recommendedName>
        <fullName evidence="4">PQQ enzyme repeat protein</fullName>
    </recommendedName>
</protein>
<accession>A0A518CZH7</accession>
<dbReference type="AlphaFoldDB" id="A0A518CZH7"/>
<gene>
    <name evidence="2" type="ORF">Pla163_17470</name>
</gene>
<feature type="chain" id="PRO_5021849466" description="PQQ enzyme repeat protein" evidence="1">
    <location>
        <begin position="19"/>
        <end position="728"/>
    </location>
</feature>
<reference evidence="2 3" key="1">
    <citation type="submission" date="2019-02" db="EMBL/GenBank/DDBJ databases">
        <title>Deep-cultivation of Planctomycetes and their phenomic and genomic characterization uncovers novel biology.</title>
        <authorList>
            <person name="Wiegand S."/>
            <person name="Jogler M."/>
            <person name="Boedeker C."/>
            <person name="Pinto D."/>
            <person name="Vollmers J."/>
            <person name="Rivas-Marin E."/>
            <person name="Kohn T."/>
            <person name="Peeters S.H."/>
            <person name="Heuer A."/>
            <person name="Rast P."/>
            <person name="Oberbeckmann S."/>
            <person name="Bunk B."/>
            <person name="Jeske O."/>
            <person name="Meyerdierks A."/>
            <person name="Storesund J.E."/>
            <person name="Kallscheuer N."/>
            <person name="Luecker S."/>
            <person name="Lage O.M."/>
            <person name="Pohl T."/>
            <person name="Merkel B.J."/>
            <person name="Hornburger P."/>
            <person name="Mueller R.-W."/>
            <person name="Bruemmer F."/>
            <person name="Labrenz M."/>
            <person name="Spormann A.M."/>
            <person name="Op den Camp H."/>
            <person name="Overmann J."/>
            <person name="Amann R."/>
            <person name="Jetten M.S.M."/>
            <person name="Mascher T."/>
            <person name="Medema M.H."/>
            <person name="Devos D.P."/>
            <person name="Kaster A.-K."/>
            <person name="Ovreas L."/>
            <person name="Rohde M."/>
            <person name="Galperin M.Y."/>
            <person name="Jogler C."/>
        </authorList>
    </citation>
    <scope>NUCLEOTIDE SEQUENCE [LARGE SCALE GENOMIC DNA]</scope>
    <source>
        <strain evidence="2 3">Pla163</strain>
    </source>
</reference>
<keyword evidence="3" id="KW-1185">Reference proteome</keyword>